<keyword evidence="7 19" id="KW-0812">Transmembrane</keyword>
<feature type="transmembrane region" description="Helical" evidence="19">
    <location>
        <begin position="160"/>
        <end position="182"/>
    </location>
</feature>
<comment type="catalytic activity">
    <reaction evidence="13">
        <text>a di-trans,poly-cis-dolichyl beta-D-mannosyl phosphate + L-seryl-[protein] = 3-O-(alpha-D-mannosyl)-L-seryl-[protein] + a di-trans,poly-cis-dolichyl phosphate + H(+)</text>
        <dbReference type="Rhea" id="RHEA:17377"/>
        <dbReference type="Rhea" id="RHEA-COMP:9863"/>
        <dbReference type="Rhea" id="RHEA-COMP:13546"/>
        <dbReference type="Rhea" id="RHEA-COMP:19498"/>
        <dbReference type="Rhea" id="RHEA-COMP:19501"/>
        <dbReference type="ChEBI" id="CHEBI:15378"/>
        <dbReference type="ChEBI" id="CHEBI:29999"/>
        <dbReference type="ChEBI" id="CHEBI:57683"/>
        <dbReference type="ChEBI" id="CHEBI:58211"/>
        <dbReference type="ChEBI" id="CHEBI:137321"/>
        <dbReference type="EC" id="2.4.1.109"/>
    </reaction>
</comment>
<dbReference type="Pfam" id="PF02366">
    <property type="entry name" value="PMT"/>
    <property type="match status" value="1"/>
</dbReference>
<evidence type="ECO:0000256" key="13">
    <source>
        <dbReference type="ARBA" id="ARBA00045102"/>
    </source>
</evidence>
<dbReference type="CDD" id="cd23281">
    <property type="entry name" value="beta-trefoil_MIR_POMT1"/>
    <property type="match status" value="1"/>
</dbReference>
<comment type="subunit">
    <text evidence="15">Interacts with tw/POMT2.</text>
</comment>
<dbReference type="FunFam" id="2.80.10.50:FF:000012">
    <property type="entry name" value="Protein O-mannosyl-transferase 1"/>
    <property type="match status" value="1"/>
</dbReference>
<evidence type="ECO:0000313" key="21">
    <source>
        <dbReference type="EMBL" id="CAB3384988.1"/>
    </source>
</evidence>
<dbReference type="SMART" id="SM00472">
    <property type="entry name" value="MIR"/>
    <property type="match status" value="3"/>
</dbReference>
<evidence type="ECO:0000256" key="6">
    <source>
        <dbReference type="ARBA" id="ARBA00022679"/>
    </source>
</evidence>
<evidence type="ECO:0000256" key="4">
    <source>
        <dbReference type="ARBA" id="ARBA00012839"/>
    </source>
</evidence>
<feature type="domain" description="MIR" evidence="20">
    <location>
        <begin position="353"/>
        <end position="414"/>
    </location>
</feature>
<dbReference type="InterPro" id="IPR016093">
    <property type="entry name" value="MIR_motif"/>
</dbReference>
<comment type="function">
    <text evidence="14">Rt/POMT1 and tw/POMT2 function as a protein O-mannosyltransferase in association with each other to generate and maintain normal muscle development.</text>
</comment>
<evidence type="ECO:0000259" key="20">
    <source>
        <dbReference type="PROSITE" id="PS50919"/>
    </source>
</evidence>
<gene>
    <name evidence="21" type="ORF">CLODIP_2_CD12957</name>
</gene>
<evidence type="ECO:0000256" key="19">
    <source>
        <dbReference type="SAM" id="Phobius"/>
    </source>
</evidence>
<dbReference type="PANTHER" id="PTHR10050:SF51">
    <property type="entry name" value="PROTEIN O-MANNOSYL-TRANSFERASE 1"/>
    <property type="match status" value="1"/>
</dbReference>
<dbReference type="InterPro" id="IPR027005">
    <property type="entry name" value="PMT-like"/>
</dbReference>
<feature type="transmembrane region" description="Helical" evidence="19">
    <location>
        <begin position="212"/>
        <end position="232"/>
    </location>
</feature>
<feature type="transmembrane region" description="Helical" evidence="19">
    <location>
        <begin position="671"/>
        <end position="688"/>
    </location>
</feature>
<reference evidence="21 22" key="1">
    <citation type="submission" date="2020-04" db="EMBL/GenBank/DDBJ databases">
        <authorList>
            <person name="Alioto T."/>
            <person name="Alioto T."/>
            <person name="Gomez Garrido J."/>
        </authorList>
    </citation>
    <scope>NUCLEOTIDE SEQUENCE [LARGE SCALE GENOMIC DNA]</scope>
</reference>
<evidence type="ECO:0000256" key="8">
    <source>
        <dbReference type="ARBA" id="ARBA00022737"/>
    </source>
</evidence>
<evidence type="ECO:0000256" key="3">
    <source>
        <dbReference type="ARBA" id="ARBA00007222"/>
    </source>
</evidence>
<evidence type="ECO:0000313" key="22">
    <source>
        <dbReference type="Proteomes" id="UP000494165"/>
    </source>
</evidence>
<feature type="transmembrane region" description="Helical" evidence="19">
    <location>
        <begin position="631"/>
        <end position="651"/>
    </location>
</feature>
<feature type="transmembrane region" description="Helical" evidence="19">
    <location>
        <begin position="297"/>
        <end position="315"/>
    </location>
</feature>
<dbReference type="EMBL" id="CADEPI010000384">
    <property type="protein sequence ID" value="CAB3384988.1"/>
    <property type="molecule type" value="Genomic_DNA"/>
</dbReference>
<dbReference type="InterPro" id="IPR032421">
    <property type="entry name" value="PMT_4TMC"/>
</dbReference>
<evidence type="ECO:0000256" key="1">
    <source>
        <dbReference type="ARBA" id="ARBA00004477"/>
    </source>
</evidence>
<keyword evidence="9" id="KW-0256">Endoplasmic reticulum</keyword>
<keyword evidence="10 19" id="KW-1133">Transmembrane helix</keyword>
<name>A0A8S1DVE1_9INSE</name>
<comment type="catalytic activity">
    <reaction evidence="12">
        <text>a di-trans,poly-cis-dolichyl beta-D-mannosyl phosphate + L-threonyl-[protein] = 3-O-(alpha-D-mannosyl)-L-threonyl-[protein] + a di-trans,poly-cis-dolichyl phosphate + H(+)</text>
        <dbReference type="Rhea" id="RHEA:53396"/>
        <dbReference type="Rhea" id="RHEA-COMP:11060"/>
        <dbReference type="Rhea" id="RHEA-COMP:13547"/>
        <dbReference type="Rhea" id="RHEA-COMP:19498"/>
        <dbReference type="Rhea" id="RHEA-COMP:19501"/>
        <dbReference type="ChEBI" id="CHEBI:15378"/>
        <dbReference type="ChEBI" id="CHEBI:30013"/>
        <dbReference type="ChEBI" id="CHEBI:57683"/>
        <dbReference type="ChEBI" id="CHEBI:58211"/>
        <dbReference type="ChEBI" id="CHEBI:137323"/>
        <dbReference type="EC" id="2.4.1.109"/>
    </reaction>
</comment>
<dbReference type="InterPro" id="IPR003342">
    <property type="entry name" value="ArnT-like_N"/>
</dbReference>
<proteinExistence type="inferred from homology"/>
<dbReference type="Proteomes" id="UP000494165">
    <property type="component" value="Unassembled WGS sequence"/>
</dbReference>
<feature type="region of interest" description="Disordered" evidence="18">
    <location>
        <begin position="1"/>
        <end position="58"/>
    </location>
</feature>
<protein>
    <recommendedName>
        <fullName evidence="16">Protein O-mannosyltransferase 1</fullName>
        <ecNumber evidence="4">2.4.1.109</ecNumber>
    </recommendedName>
    <alternativeName>
        <fullName evidence="17">Protein rotated abdomen</fullName>
    </alternativeName>
</protein>
<evidence type="ECO:0000256" key="15">
    <source>
        <dbReference type="ARBA" id="ARBA00061810"/>
    </source>
</evidence>
<evidence type="ECO:0000256" key="14">
    <source>
        <dbReference type="ARBA" id="ARBA00059310"/>
    </source>
</evidence>
<feature type="transmembrane region" description="Helical" evidence="19">
    <location>
        <begin position="730"/>
        <end position="750"/>
    </location>
</feature>
<evidence type="ECO:0000256" key="5">
    <source>
        <dbReference type="ARBA" id="ARBA00022676"/>
    </source>
</evidence>
<keyword evidence="22" id="KW-1185">Reference proteome</keyword>
<evidence type="ECO:0000256" key="9">
    <source>
        <dbReference type="ARBA" id="ARBA00022824"/>
    </source>
</evidence>
<evidence type="ECO:0000256" key="11">
    <source>
        <dbReference type="ARBA" id="ARBA00023136"/>
    </source>
</evidence>
<accession>A0A8S1DVE1</accession>
<dbReference type="EC" id="2.4.1.109" evidence="4"/>
<dbReference type="PANTHER" id="PTHR10050">
    <property type="entry name" value="DOLICHYL-PHOSPHATE-MANNOSE--PROTEIN MANNOSYLTRANSFERASE"/>
    <property type="match status" value="1"/>
</dbReference>
<dbReference type="AlphaFoldDB" id="A0A8S1DVE1"/>
<comment type="caution">
    <text evidence="21">The sequence shown here is derived from an EMBL/GenBank/DDBJ whole genome shotgun (WGS) entry which is preliminary data.</text>
</comment>
<feature type="compositionally biased region" description="Basic and acidic residues" evidence="18">
    <location>
        <begin position="21"/>
        <end position="51"/>
    </location>
</feature>
<comment type="pathway">
    <text evidence="2">Protein modification; protein glycosylation.</text>
</comment>
<organism evidence="21 22">
    <name type="scientific">Cloeon dipterum</name>
    <dbReference type="NCBI Taxonomy" id="197152"/>
    <lineage>
        <taxon>Eukaryota</taxon>
        <taxon>Metazoa</taxon>
        <taxon>Ecdysozoa</taxon>
        <taxon>Arthropoda</taxon>
        <taxon>Hexapoda</taxon>
        <taxon>Insecta</taxon>
        <taxon>Pterygota</taxon>
        <taxon>Palaeoptera</taxon>
        <taxon>Ephemeroptera</taxon>
        <taxon>Pisciforma</taxon>
        <taxon>Baetidae</taxon>
        <taxon>Cloeon</taxon>
    </lineage>
</organism>
<feature type="transmembrane region" description="Helical" evidence="19">
    <location>
        <begin position="244"/>
        <end position="276"/>
    </location>
</feature>
<keyword evidence="8" id="KW-0677">Repeat</keyword>
<evidence type="ECO:0000256" key="16">
    <source>
        <dbReference type="ARBA" id="ARBA00073145"/>
    </source>
</evidence>
<keyword evidence="11 19" id="KW-0472">Membrane</keyword>
<feature type="domain" description="MIR" evidence="20">
    <location>
        <begin position="488"/>
        <end position="544"/>
    </location>
</feature>
<keyword evidence="5" id="KW-0328">Glycosyltransferase</keyword>
<dbReference type="SUPFAM" id="SSF82109">
    <property type="entry name" value="MIR domain"/>
    <property type="match status" value="1"/>
</dbReference>
<dbReference type="Pfam" id="PF16192">
    <property type="entry name" value="PMT_4TMC"/>
    <property type="match status" value="1"/>
</dbReference>
<dbReference type="Pfam" id="PF02815">
    <property type="entry name" value="MIR"/>
    <property type="match status" value="1"/>
</dbReference>
<dbReference type="InterPro" id="IPR036300">
    <property type="entry name" value="MIR_dom_sf"/>
</dbReference>
<comment type="subcellular location">
    <subcellularLocation>
        <location evidence="1">Endoplasmic reticulum membrane</location>
        <topology evidence="1">Multi-pass membrane protein</topology>
    </subcellularLocation>
</comment>
<comment type="similarity">
    <text evidence="3">Belongs to the glycosyltransferase 39 family.</text>
</comment>
<evidence type="ECO:0000256" key="10">
    <source>
        <dbReference type="ARBA" id="ARBA00022989"/>
    </source>
</evidence>
<evidence type="ECO:0000256" key="2">
    <source>
        <dbReference type="ARBA" id="ARBA00004922"/>
    </source>
</evidence>
<evidence type="ECO:0000256" key="12">
    <source>
        <dbReference type="ARBA" id="ARBA00045085"/>
    </source>
</evidence>
<feature type="domain" description="MIR" evidence="20">
    <location>
        <begin position="425"/>
        <end position="482"/>
    </location>
</feature>
<dbReference type="GO" id="GO:0005789">
    <property type="term" value="C:endoplasmic reticulum membrane"/>
    <property type="evidence" value="ECO:0007669"/>
    <property type="project" value="UniProtKB-SubCell"/>
</dbReference>
<dbReference type="GO" id="GO:0004169">
    <property type="term" value="F:dolichyl-phosphate-mannose-protein mannosyltransferase activity"/>
    <property type="evidence" value="ECO:0007669"/>
    <property type="project" value="UniProtKB-EC"/>
</dbReference>
<dbReference type="Gene3D" id="2.80.10.50">
    <property type="match status" value="1"/>
</dbReference>
<evidence type="ECO:0000256" key="7">
    <source>
        <dbReference type="ARBA" id="ARBA00022692"/>
    </source>
</evidence>
<evidence type="ECO:0000256" key="18">
    <source>
        <dbReference type="SAM" id="MobiDB-lite"/>
    </source>
</evidence>
<feature type="transmembrane region" description="Helical" evidence="19">
    <location>
        <begin position="700"/>
        <end position="718"/>
    </location>
</feature>
<dbReference type="PROSITE" id="PS50919">
    <property type="entry name" value="MIR"/>
    <property type="match status" value="3"/>
</dbReference>
<sequence>MGMLQPTQDAELINRKASKKGKTDKDLLKRNKIIESEPDTEKREMETDSKRPTQNPTELNLQPVKFQCQISFQFDLASLICLVVGIATRFYNLTQPHSIVFDELHYGKYVSLYMKRTFFFDSQPPLGKQLIALAAYIGGYTGDFKFVAIGAAYPENFPLFAVRFIPALCGALLPVSVYYLLLQLGLKQLTAATAAFLILFDNALLTQSRFILMEPMLLLFSVFGLYCLLKFIRCRESPYTFAWFAWLIVGLFFLTAAVCIKFVGLCSLLLGFYVVWRDMWSLVANKNLSIWSLVSQALVRAVVLFAVPVALYLSLFHVHLSILNKAGPHDSVMTSAFQASLEGGLASITKGQPLQIAHGSQITLRHSHGRTCWMHSHAAVYPVRYPDKRGSSHQQQVTCYSFKDVNNWWIVKRPSRSDLAVSRPIDAIKDGDIIQLVHGMTSRALNSHDVAAPVSPQNQEVSCYIDYNISMPAQNLWRVDIINKDQVGDVWHTIESMVRLVHVNTSQALKFSGKQLPDWGFNQHEIVTDRVVIQDDTVWNVEEHRYTKSDDQKERERDMVHAEMIPTRPTTLSFWDKIVELHMKMLFSSSDTLQDHMYSSQPLDWPLLSRGIAYWVNTTTNAQVHLIGNVAIWYSGTIAIFSYCVLLVWYLCRMRRKIYDISADEWARFDLVLEIALFGYGINMLPYFCVERTLFLHHYLPALVFKIVLLAAFTEHALTVARSCRWSNLIYWPLQILFASWLLMILYVFVQFAPLSYGCSSFTVQQLLSLRWRDSWDFIMQRSALDVDMLL</sequence>
<evidence type="ECO:0000256" key="17">
    <source>
        <dbReference type="ARBA" id="ARBA00079036"/>
    </source>
</evidence>
<keyword evidence="6" id="KW-0808">Transferase</keyword>